<dbReference type="GO" id="GO:0006450">
    <property type="term" value="P:regulation of translational fidelity"/>
    <property type="evidence" value="ECO:0007669"/>
    <property type="project" value="TreeGrafter"/>
</dbReference>
<dbReference type="Gene3D" id="3.90.870.10">
    <property type="entry name" value="DHBP synthase"/>
    <property type="match status" value="1"/>
</dbReference>
<evidence type="ECO:0000256" key="14">
    <source>
        <dbReference type="PIRSR" id="PIRSR004930-1"/>
    </source>
</evidence>
<dbReference type="Pfam" id="PF03481">
    <property type="entry name" value="Sua5_C"/>
    <property type="match status" value="1"/>
</dbReference>
<keyword evidence="7 13" id="KW-0819">tRNA processing</keyword>
<feature type="binding site" evidence="14">
    <location>
        <position position="147"/>
    </location>
    <ligand>
        <name>ATP</name>
        <dbReference type="ChEBI" id="CHEBI:30616"/>
    </ligand>
</feature>
<evidence type="ECO:0000256" key="5">
    <source>
        <dbReference type="ARBA" id="ARBA00022490"/>
    </source>
</evidence>
<comment type="function">
    <text evidence="13">Required for the formation of a threonylcarbamoyl group on adenosine at position 37 (t(6)A37) in tRNAs that read codons beginning with adenine.</text>
</comment>
<keyword evidence="9 13" id="KW-0547">Nucleotide-binding</keyword>
<dbReference type="EMBL" id="JAAYEE010000253">
    <property type="protein sequence ID" value="NLW36460.1"/>
    <property type="molecule type" value="Genomic_DNA"/>
</dbReference>
<evidence type="ECO:0000256" key="6">
    <source>
        <dbReference type="ARBA" id="ARBA00022679"/>
    </source>
</evidence>
<dbReference type="PANTHER" id="PTHR17490:SF16">
    <property type="entry name" value="THREONYLCARBAMOYL-AMP SYNTHASE"/>
    <property type="match status" value="1"/>
</dbReference>
<comment type="similarity">
    <text evidence="2 13">Belongs to the SUA5 family.</text>
</comment>
<dbReference type="Proteomes" id="UP000777265">
    <property type="component" value="Unassembled WGS sequence"/>
</dbReference>
<feature type="binding site" evidence="14">
    <location>
        <position position="113"/>
    </location>
    <ligand>
        <name>ATP</name>
        <dbReference type="ChEBI" id="CHEBI:30616"/>
    </ligand>
</feature>
<dbReference type="PROSITE" id="PS51163">
    <property type="entry name" value="YRDC"/>
    <property type="match status" value="1"/>
</dbReference>
<sequence length="321" mass="35110">MEILNAFDVAAIEQAVSVLRSGGVVAFPTETVYGLGADVFNPRAVARIFEVKKRPRFDPLIVHVAGKEWIFDVAEHVAPQAIKMIDRFWPGPLTIILKKQACVPDIVTAGLSTVGVRMPSHPAALALIEALGRPIAAPSANPFGYISPTRARHVAKMFRHEPGIILDGGNSRFGIESTIVSVHDGAIVLHRHGAVPVEEIRNIGETVREKTASNVCEAPGELPYHYAPMKPLKIIDDPDEITVPASSYLGFKETEKQPPSRHVKYLSRDGDMGEAASNFFSHLIELDRQDVDVIYAERIPERGLGKAMMERLTKAAKKCTA</sequence>
<keyword evidence="8 13" id="KW-0548">Nucleotidyltransferase</keyword>
<evidence type="ECO:0000256" key="8">
    <source>
        <dbReference type="ARBA" id="ARBA00022695"/>
    </source>
</evidence>
<evidence type="ECO:0000256" key="9">
    <source>
        <dbReference type="ARBA" id="ARBA00022741"/>
    </source>
</evidence>
<feature type="binding site" evidence="14">
    <location>
        <position position="226"/>
    </location>
    <ligand>
        <name>ATP</name>
        <dbReference type="ChEBI" id="CHEBI:30616"/>
    </ligand>
</feature>
<evidence type="ECO:0000313" key="16">
    <source>
        <dbReference type="Proteomes" id="UP000777265"/>
    </source>
</evidence>
<dbReference type="InterPro" id="IPR006070">
    <property type="entry name" value="Sua5-like_dom"/>
</dbReference>
<feature type="binding site" evidence="14">
    <location>
        <position position="137"/>
    </location>
    <ligand>
        <name>L-threonine</name>
        <dbReference type="ChEBI" id="CHEBI:57926"/>
    </ligand>
</feature>
<protein>
    <recommendedName>
        <fullName evidence="4 13">Threonylcarbamoyl-AMP synthase</fullName>
        <shortName evidence="13">TC-AMP synthase</shortName>
        <ecNumber evidence="3 13">2.7.7.87</ecNumber>
    </recommendedName>
    <alternativeName>
        <fullName evidence="11 13">L-threonylcarbamoyladenylate synthase</fullName>
    </alternativeName>
</protein>
<comment type="catalytic activity">
    <reaction evidence="12 13">
        <text>L-threonine + hydrogencarbonate + ATP = L-threonylcarbamoyladenylate + diphosphate + H2O</text>
        <dbReference type="Rhea" id="RHEA:36407"/>
        <dbReference type="ChEBI" id="CHEBI:15377"/>
        <dbReference type="ChEBI" id="CHEBI:17544"/>
        <dbReference type="ChEBI" id="CHEBI:30616"/>
        <dbReference type="ChEBI" id="CHEBI:33019"/>
        <dbReference type="ChEBI" id="CHEBI:57926"/>
        <dbReference type="ChEBI" id="CHEBI:73682"/>
        <dbReference type="EC" id="2.7.7.87"/>
    </reaction>
</comment>
<dbReference type="SUPFAM" id="SSF55821">
    <property type="entry name" value="YrdC/RibB"/>
    <property type="match status" value="1"/>
</dbReference>
<dbReference type="PANTHER" id="PTHR17490">
    <property type="entry name" value="SUA5"/>
    <property type="match status" value="1"/>
</dbReference>
<evidence type="ECO:0000256" key="11">
    <source>
        <dbReference type="ARBA" id="ARBA00029774"/>
    </source>
</evidence>
<dbReference type="GO" id="GO:0005524">
    <property type="term" value="F:ATP binding"/>
    <property type="evidence" value="ECO:0007669"/>
    <property type="project" value="UniProtKB-UniRule"/>
</dbReference>
<proteinExistence type="inferred from homology"/>
<evidence type="ECO:0000256" key="3">
    <source>
        <dbReference type="ARBA" id="ARBA00012584"/>
    </source>
</evidence>
<dbReference type="STRING" id="909663.GCA_000512235_03499"/>
<dbReference type="InterPro" id="IPR050156">
    <property type="entry name" value="TC-AMP_synthase_SUA5"/>
</dbReference>
<dbReference type="InterPro" id="IPR005145">
    <property type="entry name" value="Sua5_C"/>
</dbReference>
<dbReference type="Gene3D" id="3.40.50.11030">
    <property type="entry name" value="Threonylcarbamoyl-AMP synthase, C-terminal domain"/>
    <property type="match status" value="1"/>
</dbReference>
<feature type="binding site" evidence="14">
    <location>
        <position position="117"/>
    </location>
    <ligand>
        <name>L-threonine</name>
        <dbReference type="ChEBI" id="CHEBI:57926"/>
    </ligand>
</feature>
<evidence type="ECO:0000256" key="13">
    <source>
        <dbReference type="PIRNR" id="PIRNR004930"/>
    </source>
</evidence>
<dbReference type="PIRSF" id="PIRSF004930">
    <property type="entry name" value="Tln_factor_SUA5"/>
    <property type="match status" value="1"/>
</dbReference>
<evidence type="ECO:0000256" key="1">
    <source>
        <dbReference type="ARBA" id="ARBA00004496"/>
    </source>
</evidence>
<feature type="binding site" evidence="14">
    <location>
        <position position="191"/>
    </location>
    <ligand>
        <name>ATP</name>
        <dbReference type="ChEBI" id="CHEBI:30616"/>
    </ligand>
</feature>
<keyword evidence="10 13" id="KW-0067">ATP-binding</keyword>
<evidence type="ECO:0000256" key="7">
    <source>
        <dbReference type="ARBA" id="ARBA00022694"/>
    </source>
</evidence>
<dbReference type="InterPro" id="IPR010923">
    <property type="entry name" value="T(6)A37_SUA5"/>
</dbReference>
<evidence type="ECO:0000256" key="2">
    <source>
        <dbReference type="ARBA" id="ARBA00007663"/>
    </source>
</evidence>
<dbReference type="GO" id="GO:0000049">
    <property type="term" value="F:tRNA binding"/>
    <property type="evidence" value="ECO:0007669"/>
    <property type="project" value="TreeGrafter"/>
</dbReference>
<dbReference type="GO" id="GO:0061710">
    <property type="term" value="F:L-threonylcarbamoyladenylate synthase"/>
    <property type="evidence" value="ECO:0007669"/>
    <property type="project" value="UniProtKB-EC"/>
</dbReference>
<evidence type="ECO:0000313" key="15">
    <source>
        <dbReference type="EMBL" id="NLW36460.1"/>
    </source>
</evidence>
<accession>A0A351U7F8</accession>
<organism evidence="15 16">
    <name type="scientific">Syntrophorhabdus aromaticivorans</name>
    <dbReference type="NCBI Taxonomy" id="328301"/>
    <lineage>
        <taxon>Bacteria</taxon>
        <taxon>Pseudomonadati</taxon>
        <taxon>Thermodesulfobacteriota</taxon>
        <taxon>Syntrophorhabdia</taxon>
        <taxon>Syntrophorhabdales</taxon>
        <taxon>Syntrophorhabdaceae</taxon>
        <taxon>Syntrophorhabdus</taxon>
    </lineage>
</organism>
<dbReference type="NCBIfam" id="TIGR00057">
    <property type="entry name" value="L-threonylcarbamoyladenylate synthase"/>
    <property type="match status" value="1"/>
</dbReference>
<dbReference type="EC" id="2.7.7.87" evidence="3 13"/>
<feature type="binding site" evidence="14">
    <location>
        <position position="63"/>
    </location>
    <ligand>
        <name>ATP</name>
        <dbReference type="ChEBI" id="CHEBI:30616"/>
    </ligand>
</feature>
<feature type="binding site" evidence="14">
    <location>
        <position position="139"/>
    </location>
    <ligand>
        <name>ATP</name>
        <dbReference type="ChEBI" id="CHEBI:30616"/>
    </ligand>
</feature>
<evidence type="ECO:0000256" key="10">
    <source>
        <dbReference type="ARBA" id="ARBA00022840"/>
    </source>
</evidence>
<keyword evidence="5 13" id="KW-0963">Cytoplasm</keyword>
<evidence type="ECO:0000256" key="12">
    <source>
        <dbReference type="ARBA" id="ARBA00048366"/>
    </source>
</evidence>
<reference evidence="15" key="2">
    <citation type="submission" date="2020-01" db="EMBL/GenBank/DDBJ databases">
        <authorList>
            <person name="Campanaro S."/>
        </authorList>
    </citation>
    <scope>NUCLEOTIDE SEQUENCE</scope>
    <source>
        <strain evidence="15">AS06rmzACSIP_7</strain>
    </source>
</reference>
<evidence type="ECO:0000256" key="4">
    <source>
        <dbReference type="ARBA" id="ARBA00015492"/>
    </source>
</evidence>
<name>A0A351U7F8_9BACT</name>
<comment type="subcellular location">
    <subcellularLocation>
        <location evidence="1 13">Cytoplasm</location>
    </subcellularLocation>
</comment>
<dbReference type="InterPro" id="IPR038385">
    <property type="entry name" value="Sua5/YwlC_C"/>
</dbReference>
<dbReference type="FunFam" id="3.90.870.10:FF:000009">
    <property type="entry name" value="Threonylcarbamoyl-AMP synthase, putative"/>
    <property type="match status" value="1"/>
</dbReference>
<dbReference type="GO" id="GO:0008033">
    <property type="term" value="P:tRNA processing"/>
    <property type="evidence" value="ECO:0007669"/>
    <property type="project" value="UniProtKB-KW"/>
</dbReference>
<comment type="caution">
    <text evidence="15">The sequence shown here is derived from an EMBL/GenBank/DDBJ whole genome shotgun (WGS) entry which is preliminary data.</text>
</comment>
<feature type="binding site" evidence="14">
    <location>
        <position position="177"/>
    </location>
    <ligand>
        <name>L-threonine</name>
        <dbReference type="ChEBI" id="CHEBI:57926"/>
    </ligand>
</feature>
<reference evidence="15" key="1">
    <citation type="journal article" date="2020" name="Biotechnol. Biofuels">
        <title>New insights from the biogas microbiome by comprehensive genome-resolved metagenomics of nearly 1600 species originating from multiple anaerobic digesters.</title>
        <authorList>
            <person name="Campanaro S."/>
            <person name="Treu L."/>
            <person name="Rodriguez-R L.M."/>
            <person name="Kovalovszki A."/>
            <person name="Ziels R.M."/>
            <person name="Maus I."/>
            <person name="Zhu X."/>
            <person name="Kougias P.G."/>
            <person name="Basile A."/>
            <person name="Luo G."/>
            <person name="Schluter A."/>
            <person name="Konstantinidis K.T."/>
            <person name="Angelidaki I."/>
        </authorList>
    </citation>
    <scope>NUCLEOTIDE SEQUENCE</scope>
    <source>
        <strain evidence="15">AS06rmzACSIP_7</strain>
    </source>
</reference>
<feature type="binding site" evidence="14">
    <location>
        <position position="31"/>
    </location>
    <ligand>
        <name>L-threonine</name>
        <dbReference type="ChEBI" id="CHEBI:57926"/>
    </ligand>
</feature>
<dbReference type="InterPro" id="IPR017945">
    <property type="entry name" value="DHBP_synth_RibB-like_a/b_dom"/>
</dbReference>
<dbReference type="GO" id="GO:0005737">
    <property type="term" value="C:cytoplasm"/>
    <property type="evidence" value="ECO:0007669"/>
    <property type="project" value="UniProtKB-SubCell"/>
</dbReference>
<feature type="binding site" evidence="14">
    <location>
        <position position="54"/>
    </location>
    <ligand>
        <name>ATP</name>
        <dbReference type="ChEBI" id="CHEBI:30616"/>
    </ligand>
</feature>
<gene>
    <name evidence="15" type="ORF">GXY80_13450</name>
</gene>
<dbReference type="GO" id="GO:0003725">
    <property type="term" value="F:double-stranded RNA binding"/>
    <property type="evidence" value="ECO:0007669"/>
    <property type="project" value="UniProtKB-UniRule"/>
</dbReference>
<dbReference type="Pfam" id="PF01300">
    <property type="entry name" value="Sua5_yciO_yrdC"/>
    <property type="match status" value="1"/>
</dbReference>
<dbReference type="AlphaFoldDB" id="A0A351U7F8"/>
<keyword evidence="6 13" id="KW-0808">Transferase</keyword>